<dbReference type="Proteomes" id="UP000217257">
    <property type="component" value="Chromosome"/>
</dbReference>
<dbReference type="Pfam" id="PF01344">
    <property type="entry name" value="Kelch_1"/>
    <property type="match status" value="1"/>
</dbReference>
<dbReference type="PANTHER" id="PTHR24412:SF497">
    <property type="entry name" value="KELCH-LIKE PROTEIN 18"/>
    <property type="match status" value="1"/>
</dbReference>
<evidence type="ECO:0000313" key="4">
    <source>
        <dbReference type="EMBL" id="ATB42216.1"/>
    </source>
</evidence>
<keyword evidence="1" id="KW-0880">Kelch repeat</keyword>
<dbReference type="Gene3D" id="2.120.10.80">
    <property type="entry name" value="Kelch-type beta propeller"/>
    <property type="match status" value="2"/>
</dbReference>
<evidence type="ECO:0000256" key="2">
    <source>
        <dbReference type="ARBA" id="ARBA00022737"/>
    </source>
</evidence>
<reference evidence="4 5" key="1">
    <citation type="submission" date="2017-06" db="EMBL/GenBank/DDBJ databases">
        <title>Sequencing and comparative analysis of myxobacterial genomes.</title>
        <authorList>
            <person name="Rupp O."/>
            <person name="Goesmann A."/>
            <person name="Sogaard-Andersen L."/>
        </authorList>
    </citation>
    <scope>NUCLEOTIDE SEQUENCE [LARGE SCALE GENOMIC DNA]</scope>
    <source>
        <strain evidence="4 5">DSM 52655</strain>
    </source>
</reference>
<dbReference type="RefSeq" id="WP_232537066.1">
    <property type="nucleotide sequence ID" value="NZ_CP022098.1"/>
</dbReference>
<name>A0A250JGE6_9BACT</name>
<sequence>MYLLRLSILPLMLALFAGCRSSEPPAVSATGSVSLVASTGQALAVSDIARVTVTTSAADMPTITIELAQIDGAWGGVIGDIPSGTNRTFLAQAYDSTGTLRYEGRVENVTVRAGVLTLVTLTLQNVSPSTPFTNEAPIIDSVTATPLVVAPGASVTLVASAHDPNPGDTLTYSWTAASGSFSAPSKPSTNWTAPATTGPVSLRLTVSDSRGAASLVTLMVRVSAGEGGAVVDVSFNNPPKVISLTSSQSYLDVGQQTTLSTSVSDADGDSLSYTWSATCAGTFEGADTSTARFTPTALPTATCNNCQVSVAVSDGRGGQTTGTVTLCISKDVAKHLPPTIVRSYQSTLTANPGQQVTFEVVASDPENSSINFTWSASTGSLGVAETTTSTSRLTWAAPACINPGTTPSIVATATNSFSLSVSRTFAVSNLPTCLPSANTWTHTTPMLSRRRNHYATLLPSGKVLFVGGYTRPDDSSSVDNTAPSELYDPVTGTWTALTSRAKAGDGFAAVTLPSKKILIVGGFPILGSPLSTAELYDPDSDSYSSITMSSTRLYPTATLLQSGKVLVAGGDWYYGGHKIPEVYDPITGTWTPTGPMSSARTHPSAVLLKSGKVLISGGENSDGEKLSTAEIYNPAEGTWTLAAPMLSAHVGHTLTLLPSGKVLLVGTVSNGTGGAELYDPETNIWTNADSGIIGFGYHTSTLLPSGRVLAIGGSNSAGIYNPLTNSWMPTGPEVTHTRYLHSATLLPSGQVLVAGGGDSSMYAHPVITADIYTP</sequence>
<dbReference type="AlphaFoldDB" id="A0A250JGE6"/>
<dbReference type="PANTHER" id="PTHR24412">
    <property type="entry name" value="KELCH PROTEIN"/>
    <property type="match status" value="1"/>
</dbReference>
<dbReference type="CDD" id="cd00146">
    <property type="entry name" value="PKD"/>
    <property type="match status" value="1"/>
</dbReference>
<evidence type="ECO:0000256" key="1">
    <source>
        <dbReference type="ARBA" id="ARBA00022441"/>
    </source>
</evidence>
<dbReference type="SUPFAM" id="SSF49299">
    <property type="entry name" value="PKD domain"/>
    <property type="match status" value="1"/>
</dbReference>
<dbReference type="KEGG" id="cfus:CYFUS_007693"/>
<evidence type="ECO:0008006" key="6">
    <source>
        <dbReference type="Google" id="ProtNLM"/>
    </source>
</evidence>
<dbReference type="SMART" id="SM00612">
    <property type="entry name" value="Kelch"/>
    <property type="match status" value="5"/>
</dbReference>
<keyword evidence="3" id="KW-0732">Signal</keyword>
<dbReference type="InterPro" id="IPR037293">
    <property type="entry name" value="Gal_Oxidase_central_sf"/>
</dbReference>
<evidence type="ECO:0000256" key="3">
    <source>
        <dbReference type="SAM" id="SignalP"/>
    </source>
</evidence>
<dbReference type="SUPFAM" id="SSF117281">
    <property type="entry name" value="Kelch motif"/>
    <property type="match status" value="2"/>
</dbReference>
<dbReference type="PROSITE" id="PS51257">
    <property type="entry name" value="PROKAR_LIPOPROTEIN"/>
    <property type="match status" value="1"/>
</dbReference>
<proteinExistence type="predicted"/>
<accession>A0A250JGE6</accession>
<dbReference type="Gene3D" id="2.60.40.10">
    <property type="entry name" value="Immunoglobulins"/>
    <property type="match status" value="2"/>
</dbReference>
<feature type="signal peptide" evidence="3">
    <location>
        <begin position="1"/>
        <end position="22"/>
    </location>
</feature>
<dbReference type="InterPro" id="IPR006652">
    <property type="entry name" value="Kelch_1"/>
</dbReference>
<dbReference type="Pfam" id="PF17963">
    <property type="entry name" value="Big_9"/>
    <property type="match status" value="1"/>
</dbReference>
<dbReference type="Pfam" id="PF22352">
    <property type="entry name" value="K319L-like_PKD"/>
    <property type="match status" value="1"/>
</dbReference>
<protein>
    <recommendedName>
        <fullName evidence="6">High-affinity leucine-specific transport system, periplasmic binding protein LivK</fullName>
    </recommendedName>
</protein>
<keyword evidence="2" id="KW-0677">Repeat</keyword>
<dbReference type="InterPro" id="IPR035986">
    <property type="entry name" value="PKD_dom_sf"/>
</dbReference>
<organism evidence="4 5">
    <name type="scientific">Cystobacter fuscus</name>
    <dbReference type="NCBI Taxonomy" id="43"/>
    <lineage>
        <taxon>Bacteria</taxon>
        <taxon>Pseudomonadati</taxon>
        <taxon>Myxococcota</taxon>
        <taxon>Myxococcia</taxon>
        <taxon>Myxococcales</taxon>
        <taxon>Cystobacterineae</taxon>
        <taxon>Archangiaceae</taxon>
        <taxon>Cystobacter</taxon>
    </lineage>
</organism>
<evidence type="ECO:0000313" key="5">
    <source>
        <dbReference type="Proteomes" id="UP000217257"/>
    </source>
</evidence>
<dbReference type="Gene3D" id="2.130.10.80">
    <property type="entry name" value="Galactose oxidase/kelch, beta-propeller"/>
    <property type="match status" value="2"/>
</dbReference>
<dbReference type="InterPro" id="IPR013783">
    <property type="entry name" value="Ig-like_fold"/>
</dbReference>
<gene>
    <name evidence="4" type="ORF">CYFUS_007693</name>
</gene>
<dbReference type="InterPro" id="IPR015915">
    <property type="entry name" value="Kelch-typ_b-propeller"/>
</dbReference>
<dbReference type="EMBL" id="CP022098">
    <property type="protein sequence ID" value="ATB42216.1"/>
    <property type="molecule type" value="Genomic_DNA"/>
</dbReference>
<feature type="chain" id="PRO_5013055266" description="High-affinity leucine-specific transport system, periplasmic binding protein LivK" evidence="3">
    <location>
        <begin position="23"/>
        <end position="774"/>
    </location>
</feature>